<evidence type="ECO:0000313" key="11">
    <source>
        <dbReference type="Proteomes" id="UP000006310"/>
    </source>
</evidence>
<evidence type="ECO:0000256" key="2">
    <source>
        <dbReference type="ARBA" id="ARBA00007324"/>
    </source>
</evidence>
<dbReference type="PANTHER" id="PTHR13085">
    <property type="entry name" value="MICROSOMAL SIGNAL PEPTIDASE 25 KDA SUBUNIT"/>
    <property type="match status" value="1"/>
</dbReference>
<evidence type="ECO:0000256" key="4">
    <source>
        <dbReference type="ARBA" id="ARBA00022692"/>
    </source>
</evidence>
<evidence type="ECO:0000256" key="9">
    <source>
        <dbReference type="SAM" id="Phobius"/>
    </source>
</evidence>
<comment type="function">
    <text evidence="8">Component of the signal peptidase complex (SPC) which catalyzes the cleavage of N-terminal signal sequences from nascent proteins as they are translocated into the lumen of the endoplasmic reticulum. Enhances the enzymatic activity of SPC and facilitates the interactions between different components of the translocation site.</text>
</comment>
<dbReference type="GO" id="GO:0045047">
    <property type="term" value="P:protein targeting to ER"/>
    <property type="evidence" value="ECO:0007669"/>
    <property type="project" value="EnsemblFungi"/>
</dbReference>
<evidence type="ECO:0000256" key="6">
    <source>
        <dbReference type="ARBA" id="ARBA00022989"/>
    </source>
</evidence>
<dbReference type="KEGG" id="kng:KNAG_0E03870"/>
<comment type="similarity">
    <text evidence="2">Belongs to the SPCS2 family.</text>
</comment>
<dbReference type="STRING" id="1071383.J7S821"/>
<evidence type="ECO:0000256" key="7">
    <source>
        <dbReference type="ARBA" id="ARBA00023136"/>
    </source>
</evidence>
<dbReference type="GO" id="GO:0005787">
    <property type="term" value="C:signal peptidase complex"/>
    <property type="evidence" value="ECO:0007669"/>
    <property type="project" value="EnsemblFungi"/>
</dbReference>
<dbReference type="InterPro" id="IPR009582">
    <property type="entry name" value="Spc2/SPCS2"/>
</dbReference>
<name>J7S821_HUIN7</name>
<accession>J7S821</accession>
<evidence type="ECO:0000256" key="8">
    <source>
        <dbReference type="ARBA" id="ARBA00045608"/>
    </source>
</evidence>
<dbReference type="RefSeq" id="XP_022464887.1">
    <property type="nucleotide sequence ID" value="XM_022608386.1"/>
</dbReference>
<protein>
    <recommendedName>
        <fullName evidence="3">Signal peptidase complex subunit 2</fullName>
    </recommendedName>
</protein>
<dbReference type="PANTHER" id="PTHR13085:SF0">
    <property type="entry name" value="SIGNAL PEPTIDASE COMPLEX SUBUNIT 2"/>
    <property type="match status" value="1"/>
</dbReference>
<feature type="transmembrane region" description="Helical" evidence="9">
    <location>
        <begin position="69"/>
        <end position="87"/>
    </location>
</feature>
<keyword evidence="4 9" id="KW-0812">Transmembrane</keyword>
<dbReference type="HOGENOM" id="CLU_131066_0_0_1"/>
<dbReference type="OMA" id="TKYDPIY"/>
<feature type="transmembrane region" description="Helical" evidence="9">
    <location>
        <begin position="37"/>
        <end position="57"/>
    </location>
</feature>
<proteinExistence type="inferred from homology"/>
<keyword evidence="6 9" id="KW-1133">Transmembrane helix</keyword>
<dbReference type="Proteomes" id="UP000006310">
    <property type="component" value="Chromosome 5"/>
</dbReference>
<dbReference type="GO" id="GO:0008233">
    <property type="term" value="F:peptidase activity"/>
    <property type="evidence" value="ECO:0007669"/>
    <property type="project" value="EnsemblFungi"/>
</dbReference>
<comment type="subcellular location">
    <subcellularLocation>
        <location evidence="1">Endoplasmic reticulum membrane</location>
        <topology evidence="1">Multi-pass membrane protein</topology>
    </subcellularLocation>
</comment>
<evidence type="ECO:0000256" key="5">
    <source>
        <dbReference type="ARBA" id="ARBA00022824"/>
    </source>
</evidence>
<dbReference type="GO" id="GO:0006465">
    <property type="term" value="P:signal peptide processing"/>
    <property type="evidence" value="ECO:0007669"/>
    <property type="project" value="EnsemblFungi"/>
</dbReference>
<dbReference type="GO" id="GO:0120236">
    <property type="term" value="P:negative regulation of post-translational protein targeting to membrane, translocation"/>
    <property type="evidence" value="ECO:0007669"/>
    <property type="project" value="EnsemblFungi"/>
</dbReference>
<evidence type="ECO:0000256" key="1">
    <source>
        <dbReference type="ARBA" id="ARBA00004477"/>
    </source>
</evidence>
<keyword evidence="11" id="KW-1185">Reference proteome</keyword>
<keyword evidence="7 9" id="KW-0472">Membrane</keyword>
<evidence type="ECO:0000256" key="3">
    <source>
        <dbReference type="ARBA" id="ARBA00017057"/>
    </source>
</evidence>
<reference evidence="11" key="2">
    <citation type="submission" date="2012-08" db="EMBL/GenBank/DDBJ databases">
        <title>Genome sequence of Kazachstania naganishii.</title>
        <authorList>
            <person name="Gordon J.L."/>
            <person name="Armisen D."/>
            <person name="Proux-Wera E."/>
            <person name="OhEigeartaigh S.S."/>
            <person name="Byrne K.P."/>
            <person name="Wolfe K.H."/>
        </authorList>
    </citation>
    <scope>NUCLEOTIDE SEQUENCE [LARGE SCALE GENOMIC DNA]</scope>
    <source>
        <strain evidence="11">ATCC MYA-139 / BCRC 22969 / CBS 8797 / CCRC 22969 / KCTC 17520 / NBRC 10181 / NCYC 3082</strain>
    </source>
</reference>
<dbReference type="OrthoDB" id="29558at2759"/>
<sequence length="171" mass="19459">MSSPVNVYSISEVSQRLDEEIPVVFGRLGYKQSFKLIDLKLLIGYSIAIVAAASFLLDKKLGHNNVIGYQKLLVGCYAVLSLIFWYFKKFVEKSTIYTGTNSNDQSVINVRTLFKEAQPLYKVVLLGDDGARLEVDLQINKVFNEAGYLQTDLFFNWCKNQLTILKEKKDN</sequence>
<evidence type="ECO:0000313" key="10">
    <source>
        <dbReference type="EMBL" id="CCK70641.1"/>
    </source>
</evidence>
<keyword evidence="5" id="KW-0256">Endoplasmic reticulum</keyword>
<dbReference type="GeneID" id="34526341"/>
<organism evidence="10 11">
    <name type="scientific">Huiozyma naganishii (strain ATCC MYA-139 / BCRC 22969 / CBS 8797 / KCTC 17520 / NBRC 10181 / NCYC 3082 / Yp74L-3)</name>
    <name type="common">Yeast</name>
    <name type="synonym">Kazachstania naganishii</name>
    <dbReference type="NCBI Taxonomy" id="1071383"/>
    <lineage>
        <taxon>Eukaryota</taxon>
        <taxon>Fungi</taxon>
        <taxon>Dikarya</taxon>
        <taxon>Ascomycota</taxon>
        <taxon>Saccharomycotina</taxon>
        <taxon>Saccharomycetes</taxon>
        <taxon>Saccharomycetales</taxon>
        <taxon>Saccharomycetaceae</taxon>
        <taxon>Huiozyma</taxon>
    </lineage>
</organism>
<dbReference type="AlphaFoldDB" id="J7S821"/>
<dbReference type="eggNOG" id="ENOG502S2C7">
    <property type="taxonomic scope" value="Eukaryota"/>
</dbReference>
<dbReference type="EMBL" id="HE978318">
    <property type="protein sequence ID" value="CCK70641.1"/>
    <property type="molecule type" value="Genomic_DNA"/>
</dbReference>
<dbReference type="Pfam" id="PF06703">
    <property type="entry name" value="SPC25"/>
    <property type="match status" value="1"/>
</dbReference>
<gene>
    <name evidence="10" type="primary">KNAG0E03870</name>
    <name evidence="10" type="ordered locus">KNAG_0E03870</name>
</gene>
<reference evidence="10 11" key="1">
    <citation type="journal article" date="2011" name="Proc. Natl. Acad. Sci. U.S.A.">
        <title>Evolutionary erosion of yeast sex chromosomes by mating-type switching accidents.</title>
        <authorList>
            <person name="Gordon J.L."/>
            <person name="Armisen D."/>
            <person name="Proux-Wera E."/>
            <person name="Oheigeartaigh S.S."/>
            <person name="Byrne K.P."/>
            <person name="Wolfe K.H."/>
        </authorList>
    </citation>
    <scope>NUCLEOTIDE SEQUENCE [LARGE SCALE GENOMIC DNA]</scope>
    <source>
        <strain evidence="11">ATCC MYA-139 / BCRC 22969 / CBS 8797 / CCRC 22969 / KCTC 17520 / NBRC 10181 / NCYC 3082</strain>
    </source>
</reference>